<organism evidence="2 3">
    <name type="scientific">Salinomyces thailandicus</name>
    <dbReference type="NCBI Taxonomy" id="706561"/>
    <lineage>
        <taxon>Eukaryota</taxon>
        <taxon>Fungi</taxon>
        <taxon>Dikarya</taxon>
        <taxon>Ascomycota</taxon>
        <taxon>Pezizomycotina</taxon>
        <taxon>Dothideomycetes</taxon>
        <taxon>Dothideomycetidae</taxon>
        <taxon>Mycosphaerellales</taxon>
        <taxon>Teratosphaeriaceae</taxon>
        <taxon>Salinomyces</taxon>
    </lineage>
</organism>
<evidence type="ECO:0000256" key="1">
    <source>
        <dbReference type="SAM" id="MobiDB-lite"/>
    </source>
</evidence>
<feature type="compositionally biased region" description="Basic and acidic residues" evidence="1">
    <location>
        <begin position="263"/>
        <end position="279"/>
    </location>
</feature>
<accession>A0A4U0TM64</accession>
<reference evidence="2 3" key="1">
    <citation type="submission" date="2017-03" db="EMBL/GenBank/DDBJ databases">
        <title>Genomes of endolithic fungi from Antarctica.</title>
        <authorList>
            <person name="Coleine C."/>
            <person name="Masonjones S."/>
            <person name="Stajich J.E."/>
        </authorList>
    </citation>
    <scope>NUCLEOTIDE SEQUENCE [LARGE SCALE GENOMIC DNA]</scope>
    <source>
        <strain evidence="2 3">CCFEE 6315</strain>
    </source>
</reference>
<feature type="region of interest" description="Disordered" evidence="1">
    <location>
        <begin position="107"/>
        <end position="135"/>
    </location>
</feature>
<comment type="caution">
    <text evidence="2">The sequence shown here is derived from an EMBL/GenBank/DDBJ whole genome shotgun (WGS) entry which is preliminary data.</text>
</comment>
<proteinExistence type="predicted"/>
<feature type="region of interest" description="Disordered" evidence="1">
    <location>
        <begin position="1"/>
        <end position="63"/>
    </location>
</feature>
<feature type="compositionally biased region" description="Low complexity" evidence="1">
    <location>
        <begin position="109"/>
        <end position="122"/>
    </location>
</feature>
<gene>
    <name evidence="2" type="ORF">B0A50_07887</name>
</gene>
<dbReference type="EMBL" id="NAJL01000066">
    <property type="protein sequence ID" value="TKA22785.1"/>
    <property type="molecule type" value="Genomic_DNA"/>
</dbReference>
<feature type="compositionally biased region" description="Low complexity" evidence="1">
    <location>
        <begin position="176"/>
        <end position="201"/>
    </location>
</feature>
<evidence type="ECO:0000313" key="3">
    <source>
        <dbReference type="Proteomes" id="UP000308549"/>
    </source>
</evidence>
<keyword evidence="3" id="KW-1185">Reference proteome</keyword>
<feature type="region of interest" description="Disordered" evidence="1">
    <location>
        <begin position="174"/>
        <end position="279"/>
    </location>
</feature>
<evidence type="ECO:0000313" key="2">
    <source>
        <dbReference type="EMBL" id="TKA22785.1"/>
    </source>
</evidence>
<dbReference type="OrthoDB" id="3835347at2759"/>
<sequence>MSLPPAEPHPPRSLRRQQPFACEPGKSFSQSHHETERMPSIYHLHRTPSEPDIGLSTPPASPGRTFAAPYAKLPPEDMAGLTCSCGHAMYDGKGYCPACYDRRSRRSQRSTSTATAQSLMQPLTPPPSQPASPREFVERGRALTASTGAQHRQSSAAAVMNGAFSSQEAHPSIFASSLSGPRPSRTSSSASVSLASPVRSSIIKHSDDRKGPIIGQLAPPPAARASNGGGSNVREHSPLAAGFARLNQKDDCPSSQHSHVNHRREVERSSLDLHARMFD</sequence>
<name>A0A4U0TM64_9PEZI</name>
<protein>
    <submittedName>
        <fullName evidence="2">Uncharacterized protein</fullName>
    </submittedName>
</protein>
<dbReference type="AlphaFoldDB" id="A0A4U0TM64"/>
<dbReference type="Proteomes" id="UP000308549">
    <property type="component" value="Unassembled WGS sequence"/>
</dbReference>